<feature type="region of interest" description="Disordered" evidence="1">
    <location>
        <begin position="397"/>
        <end position="420"/>
    </location>
</feature>
<feature type="region of interest" description="Disordered" evidence="1">
    <location>
        <begin position="339"/>
        <end position="365"/>
    </location>
</feature>
<dbReference type="WBParaSite" id="Pan_g13745.t1">
    <property type="protein sequence ID" value="Pan_g13745.t1"/>
    <property type="gene ID" value="Pan_g13745"/>
</dbReference>
<name>A0A7E4UXD2_PANRE</name>
<keyword evidence="2" id="KW-1133">Transmembrane helix</keyword>
<reference evidence="4" key="2">
    <citation type="submission" date="2020-10" db="UniProtKB">
        <authorList>
            <consortium name="WormBaseParasite"/>
        </authorList>
    </citation>
    <scope>IDENTIFICATION</scope>
</reference>
<organism evidence="3 4">
    <name type="scientific">Panagrellus redivivus</name>
    <name type="common">Microworm</name>
    <dbReference type="NCBI Taxonomy" id="6233"/>
    <lineage>
        <taxon>Eukaryota</taxon>
        <taxon>Metazoa</taxon>
        <taxon>Ecdysozoa</taxon>
        <taxon>Nematoda</taxon>
        <taxon>Chromadorea</taxon>
        <taxon>Rhabditida</taxon>
        <taxon>Tylenchina</taxon>
        <taxon>Panagrolaimomorpha</taxon>
        <taxon>Panagrolaimoidea</taxon>
        <taxon>Panagrolaimidae</taxon>
        <taxon>Panagrellus</taxon>
    </lineage>
</organism>
<dbReference type="AlphaFoldDB" id="A0A7E4UXD2"/>
<feature type="compositionally biased region" description="Basic and acidic residues" evidence="1">
    <location>
        <begin position="473"/>
        <end position="490"/>
    </location>
</feature>
<keyword evidence="2" id="KW-0812">Transmembrane</keyword>
<protein>
    <submittedName>
        <fullName evidence="4">Succinate dehydrogenase assembly factor 4, mitochondrial</fullName>
    </submittedName>
</protein>
<feature type="region of interest" description="Disordered" evidence="1">
    <location>
        <begin position="196"/>
        <end position="244"/>
    </location>
</feature>
<feature type="region of interest" description="Disordered" evidence="1">
    <location>
        <begin position="453"/>
        <end position="491"/>
    </location>
</feature>
<sequence length="593" mass="66292">MYSNFCDINKLLAKSDQGGNEEWKCENAEPKKPPVACCTPLISEKQPTGDNATTCSDYLSKPKPYGTSPTSTSPKRSWWQAAKDFCWAGWNKVPSVRSWWNSSSAASRAPGSGTQLNSYYSSTSQQPSRLVRWGKAVLNAVWQGVCWIGSIAWSVLAWFLGTLRLIFFGREATADDAQQPPSSYVYRRIESPRDYAYQQEQKEEESDAVVEDAGDNENGEEEQTNANGFKFNVEPPQPTESVLSNGDLTEDAQIKQASTQDVNAEAPMSFYVRRVSLTSTQNRHASPIPVPPPPPTGIIKIPTSEQPKIDESKRNAPVDSPKGGVFVLVPGLMDAAKESAERRQRGRTVSPVRSEGPQPFKQPNNIPVVTRIEPHTPTNPSSVQQFVFRPRSQMTRTVQNESPSPWTVPDRQASASPTPSAFLLGNSVFKPMTEIEKMRDNFNRRCESRATSVVGTRPYSRSPSVMSQSYHDGAVRESDNYSSSLRDHTTDNVNYRSQGLRNRFAPSMERQGPRPYSGFGQPAETSQAWTLRNNDTDPVFRRLPPGATRKVLEQKVTERHLEKDIDGQVLNGWRQQNWLGSYEEFQGPPSTRF</sequence>
<feature type="compositionally biased region" description="Acidic residues" evidence="1">
    <location>
        <begin position="202"/>
        <end position="223"/>
    </location>
</feature>
<accession>A0A7E4UXD2</accession>
<evidence type="ECO:0000313" key="3">
    <source>
        <dbReference type="Proteomes" id="UP000492821"/>
    </source>
</evidence>
<proteinExistence type="predicted"/>
<keyword evidence="2" id="KW-0472">Membrane</keyword>
<evidence type="ECO:0000313" key="4">
    <source>
        <dbReference type="WBParaSite" id="Pan_g13745.t1"/>
    </source>
</evidence>
<feature type="compositionally biased region" description="Polar residues" evidence="1">
    <location>
        <begin position="453"/>
        <end position="470"/>
    </location>
</feature>
<reference evidence="3" key="1">
    <citation type="journal article" date="2013" name="Genetics">
        <title>The draft genome and transcriptome of Panagrellus redivivus are shaped by the harsh demands of a free-living lifestyle.</title>
        <authorList>
            <person name="Srinivasan J."/>
            <person name="Dillman A.R."/>
            <person name="Macchietto M.G."/>
            <person name="Heikkinen L."/>
            <person name="Lakso M."/>
            <person name="Fracchia K.M."/>
            <person name="Antoshechkin I."/>
            <person name="Mortazavi A."/>
            <person name="Wong G."/>
            <person name="Sternberg P.W."/>
        </authorList>
    </citation>
    <scope>NUCLEOTIDE SEQUENCE [LARGE SCALE GENOMIC DNA]</scope>
    <source>
        <strain evidence="3">MT8872</strain>
    </source>
</reference>
<evidence type="ECO:0000256" key="1">
    <source>
        <dbReference type="SAM" id="MobiDB-lite"/>
    </source>
</evidence>
<keyword evidence="3" id="KW-1185">Reference proteome</keyword>
<dbReference type="Proteomes" id="UP000492821">
    <property type="component" value="Unassembled WGS sequence"/>
</dbReference>
<evidence type="ECO:0000256" key="2">
    <source>
        <dbReference type="SAM" id="Phobius"/>
    </source>
</evidence>
<feature type="transmembrane region" description="Helical" evidence="2">
    <location>
        <begin position="136"/>
        <end position="160"/>
    </location>
</feature>